<gene>
    <name evidence="3" type="ORF">HYR64_08325</name>
</gene>
<organism evidence="3 4">
    <name type="scientific">Fimbriimonas ginsengisoli</name>
    <dbReference type="NCBI Taxonomy" id="1005039"/>
    <lineage>
        <taxon>Bacteria</taxon>
        <taxon>Bacillati</taxon>
        <taxon>Armatimonadota</taxon>
        <taxon>Fimbriimonadia</taxon>
        <taxon>Fimbriimonadales</taxon>
        <taxon>Fimbriimonadaceae</taxon>
        <taxon>Fimbriimonas</taxon>
    </lineage>
</organism>
<dbReference type="AlphaFoldDB" id="A0A931PU67"/>
<feature type="compositionally biased region" description="Basic and acidic residues" evidence="1">
    <location>
        <begin position="84"/>
        <end position="95"/>
    </location>
</feature>
<feature type="region of interest" description="Disordered" evidence="1">
    <location>
        <begin position="23"/>
        <end position="95"/>
    </location>
</feature>
<evidence type="ECO:0000256" key="2">
    <source>
        <dbReference type="SAM" id="SignalP"/>
    </source>
</evidence>
<evidence type="ECO:0000256" key="1">
    <source>
        <dbReference type="SAM" id="MobiDB-lite"/>
    </source>
</evidence>
<keyword evidence="2" id="KW-0732">Signal</keyword>
<feature type="signal peptide" evidence="2">
    <location>
        <begin position="1"/>
        <end position="21"/>
    </location>
</feature>
<accession>A0A931PU67</accession>
<feature type="chain" id="PRO_5037150640" description="Pentapeptide MXKDX repeat protein" evidence="2">
    <location>
        <begin position="22"/>
        <end position="95"/>
    </location>
</feature>
<name>A0A931PU67_FIMGI</name>
<comment type="caution">
    <text evidence="3">The sequence shown here is derived from an EMBL/GenBank/DDBJ whole genome shotgun (WGS) entry which is preliminary data.</text>
</comment>
<evidence type="ECO:0000313" key="4">
    <source>
        <dbReference type="Proteomes" id="UP000727962"/>
    </source>
</evidence>
<dbReference type="EMBL" id="JACOSL010000051">
    <property type="protein sequence ID" value="MBI1757094.1"/>
    <property type="molecule type" value="Genomic_DNA"/>
</dbReference>
<sequence>MFRRLATILMLAAALAMGAYAQDGKAADKGKMAPPKMGKMGKAKAKHGHKHAKRHAKKHARHHHPMHKGKGKMKGMGKMPPAKGGDKMEGAEKDK</sequence>
<protein>
    <recommendedName>
        <fullName evidence="5">Pentapeptide MXKDX repeat protein</fullName>
    </recommendedName>
</protein>
<dbReference type="Proteomes" id="UP000727962">
    <property type="component" value="Unassembled WGS sequence"/>
</dbReference>
<feature type="compositionally biased region" description="Basic residues" evidence="1">
    <location>
        <begin position="39"/>
        <end position="75"/>
    </location>
</feature>
<evidence type="ECO:0000313" key="3">
    <source>
        <dbReference type="EMBL" id="MBI1757094.1"/>
    </source>
</evidence>
<proteinExistence type="predicted"/>
<evidence type="ECO:0008006" key="5">
    <source>
        <dbReference type="Google" id="ProtNLM"/>
    </source>
</evidence>
<reference evidence="3" key="1">
    <citation type="submission" date="2020-07" db="EMBL/GenBank/DDBJ databases">
        <title>Huge and variable diversity of episymbiotic CPR bacteria and DPANN archaea in groundwater ecosystems.</title>
        <authorList>
            <person name="He C.Y."/>
            <person name="Keren R."/>
            <person name="Whittaker M."/>
            <person name="Farag I.F."/>
            <person name="Doudna J."/>
            <person name="Cate J.H.D."/>
            <person name="Banfield J.F."/>
        </authorList>
    </citation>
    <scope>NUCLEOTIDE SEQUENCE</scope>
    <source>
        <strain evidence="3">NC_groundwater_17_Pr7_B-0.1um_64_12</strain>
    </source>
</reference>